<dbReference type="InterPro" id="IPR050638">
    <property type="entry name" value="AA-Vitamin_Transporters"/>
</dbReference>
<feature type="transmembrane region" description="Helical" evidence="6">
    <location>
        <begin position="217"/>
        <end position="238"/>
    </location>
</feature>
<protein>
    <submittedName>
        <fullName evidence="8">EamA/RhaT family transporter</fullName>
    </submittedName>
</protein>
<evidence type="ECO:0000313" key="8">
    <source>
        <dbReference type="EMBL" id="RAP77919.1"/>
    </source>
</evidence>
<evidence type="ECO:0000256" key="2">
    <source>
        <dbReference type="ARBA" id="ARBA00007362"/>
    </source>
</evidence>
<evidence type="ECO:0000256" key="5">
    <source>
        <dbReference type="ARBA" id="ARBA00023136"/>
    </source>
</evidence>
<keyword evidence="3 6" id="KW-0812">Transmembrane</keyword>
<organism evidence="8 9">
    <name type="scientific">Paenibacillus montanisoli</name>
    <dbReference type="NCBI Taxonomy" id="2081970"/>
    <lineage>
        <taxon>Bacteria</taxon>
        <taxon>Bacillati</taxon>
        <taxon>Bacillota</taxon>
        <taxon>Bacilli</taxon>
        <taxon>Bacillales</taxon>
        <taxon>Paenibacillaceae</taxon>
        <taxon>Paenibacillus</taxon>
    </lineage>
</organism>
<accession>A0A328U5T4</accession>
<comment type="subcellular location">
    <subcellularLocation>
        <location evidence="1">Endomembrane system</location>
        <topology evidence="1">Multi-pass membrane protein</topology>
    </subcellularLocation>
</comment>
<dbReference type="GO" id="GO:0016020">
    <property type="term" value="C:membrane"/>
    <property type="evidence" value="ECO:0007669"/>
    <property type="project" value="UniProtKB-SubCell"/>
</dbReference>
<keyword evidence="4 6" id="KW-1133">Transmembrane helix</keyword>
<evidence type="ECO:0000259" key="7">
    <source>
        <dbReference type="Pfam" id="PF00892"/>
    </source>
</evidence>
<dbReference type="OrthoDB" id="4529062at2"/>
<gene>
    <name evidence="8" type="ORF">DL346_05540</name>
</gene>
<evidence type="ECO:0000256" key="4">
    <source>
        <dbReference type="ARBA" id="ARBA00022989"/>
    </source>
</evidence>
<dbReference type="InterPro" id="IPR000620">
    <property type="entry name" value="EamA_dom"/>
</dbReference>
<dbReference type="AlphaFoldDB" id="A0A328U5T4"/>
<evidence type="ECO:0000256" key="3">
    <source>
        <dbReference type="ARBA" id="ARBA00022692"/>
    </source>
</evidence>
<feature type="transmembrane region" description="Helical" evidence="6">
    <location>
        <begin position="188"/>
        <end position="205"/>
    </location>
</feature>
<feature type="transmembrane region" description="Helical" evidence="6">
    <location>
        <begin position="124"/>
        <end position="146"/>
    </location>
</feature>
<evidence type="ECO:0000313" key="9">
    <source>
        <dbReference type="Proteomes" id="UP000249260"/>
    </source>
</evidence>
<dbReference type="SUPFAM" id="SSF103481">
    <property type="entry name" value="Multidrug resistance efflux transporter EmrE"/>
    <property type="match status" value="2"/>
</dbReference>
<dbReference type="InterPro" id="IPR037185">
    <property type="entry name" value="EmrE-like"/>
</dbReference>
<dbReference type="EMBL" id="QLUW01000001">
    <property type="protein sequence ID" value="RAP77919.1"/>
    <property type="molecule type" value="Genomic_DNA"/>
</dbReference>
<evidence type="ECO:0000256" key="1">
    <source>
        <dbReference type="ARBA" id="ARBA00004127"/>
    </source>
</evidence>
<dbReference type="RefSeq" id="WP_112881042.1">
    <property type="nucleotide sequence ID" value="NZ_QLUW01000001.1"/>
</dbReference>
<evidence type="ECO:0000256" key="6">
    <source>
        <dbReference type="SAM" id="Phobius"/>
    </source>
</evidence>
<comment type="similarity">
    <text evidence="2">Belongs to the EamA transporter family.</text>
</comment>
<feature type="transmembrane region" description="Helical" evidence="6">
    <location>
        <begin position="273"/>
        <end position="291"/>
    </location>
</feature>
<feature type="transmembrane region" description="Helical" evidence="6">
    <location>
        <begin position="158"/>
        <end position="176"/>
    </location>
</feature>
<keyword evidence="5 6" id="KW-0472">Membrane</keyword>
<keyword evidence="9" id="KW-1185">Reference proteome</keyword>
<feature type="transmembrane region" description="Helical" evidence="6">
    <location>
        <begin position="67"/>
        <end position="86"/>
    </location>
</feature>
<dbReference type="Gene3D" id="1.10.3730.20">
    <property type="match status" value="1"/>
</dbReference>
<dbReference type="PANTHER" id="PTHR32322:SF2">
    <property type="entry name" value="EAMA DOMAIN-CONTAINING PROTEIN"/>
    <property type="match status" value="1"/>
</dbReference>
<feature type="transmembrane region" description="Helical" evidence="6">
    <location>
        <begin position="250"/>
        <end position="267"/>
    </location>
</feature>
<sequence length="305" mass="33590">MKGNWIYYAGLVAVSAIWGSNYAFTRYVLESLDPVLYTFIRFVIALPLFFILLKLREGNVKIEARDAGKIALAGLLGVTILEFSSINAIKYTTLTNASLLSTAPLPIFVALFSLFANETMTARLLVGGGAAITGVCLIILGGHGSFDLNSHYMLGNMLALNVSIVGALYSLFSMSLMRKYSALRMTSWFILFGTIFMIPFTWSSWEKVNWAELAAPVYAALIYNVLLCTVLSFVIWNICMKKLGATKASFFRYITPMAAAIVGFLIYREPSGTLQLIGAFIICFGLIWINTEKAATVIHKKDAKA</sequence>
<comment type="caution">
    <text evidence="8">The sequence shown here is derived from an EMBL/GenBank/DDBJ whole genome shotgun (WGS) entry which is preliminary data.</text>
</comment>
<feature type="transmembrane region" description="Helical" evidence="6">
    <location>
        <begin position="5"/>
        <end position="24"/>
    </location>
</feature>
<reference evidence="8 9" key="1">
    <citation type="submission" date="2018-06" db="EMBL/GenBank/DDBJ databases">
        <title>Paenibacillus montanisoli sp. nov., isolated from mountain area soil.</title>
        <authorList>
            <person name="Wu M."/>
        </authorList>
    </citation>
    <scope>NUCLEOTIDE SEQUENCE [LARGE SCALE GENOMIC DNA]</scope>
    <source>
        <strain evidence="8 9">RA17</strain>
    </source>
</reference>
<name>A0A328U5T4_9BACL</name>
<feature type="domain" description="EamA" evidence="7">
    <location>
        <begin position="9"/>
        <end position="139"/>
    </location>
</feature>
<feature type="transmembrane region" description="Helical" evidence="6">
    <location>
        <begin position="98"/>
        <end position="117"/>
    </location>
</feature>
<dbReference type="PANTHER" id="PTHR32322">
    <property type="entry name" value="INNER MEMBRANE TRANSPORTER"/>
    <property type="match status" value="1"/>
</dbReference>
<feature type="transmembrane region" description="Helical" evidence="6">
    <location>
        <begin position="36"/>
        <end position="55"/>
    </location>
</feature>
<dbReference type="Pfam" id="PF00892">
    <property type="entry name" value="EamA"/>
    <property type="match status" value="2"/>
</dbReference>
<proteinExistence type="inferred from homology"/>
<dbReference type="Proteomes" id="UP000249260">
    <property type="component" value="Unassembled WGS sequence"/>
</dbReference>
<feature type="domain" description="EamA" evidence="7">
    <location>
        <begin position="154"/>
        <end position="290"/>
    </location>
</feature>